<evidence type="ECO:0000256" key="1">
    <source>
        <dbReference type="ARBA" id="ARBA00023125"/>
    </source>
</evidence>
<dbReference type="VEuPathDB" id="FungiDB:PC110_g7385"/>
<proteinExistence type="predicted"/>
<feature type="domain" description="HTH CENPB-type" evidence="2">
    <location>
        <begin position="64"/>
        <end position="141"/>
    </location>
</feature>
<dbReference type="GO" id="GO:0005634">
    <property type="term" value="C:nucleus"/>
    <property type="evidence" value="ECO:0007669"/>
    <property type="project" value="TreeGrafter"/>
</dbReference>
<evidence type="ECO:0000313" key="4">
    <source>
        <dbReference type="Proteomes" id="UP000735874"/>
    </source>
</evidence>
<keyword evidence="1" id="KW-0238">DNA-binding</keyword>
<evidence type="ECO:0000259" key="2">
    <source>
        <dbReference type="PROSITE" id="PS51253"/>
    </source>
</evidence>
<dbReference type="InterPro" id="IPR004875">
    <property type="entry name" value="DDE_SF_endonuclease_dom"/>
</dbReference>
<comment type="caution">
    <text evidence="3">The sequence shown here is derived from an EMBL/GenBank/DDBJ whole genome shotgun (WGS) entry which is preliminary data.</text>
</comment>
<dbReference type="Proteomes" id="UP000735874">
    <property type="component" value="Unassembled WGS sequence"/>
</dbReference>
<dbReference type="PANTHER" id="PTHR19303">
    <property type="entry name" value="TRANSPOSON"/>
    <property type="match status" value="1"/>
</dbReference>
<dbReference type="PANTHER" id="PTHR19303:SF57">
    <property type="entry name" value="HTH CENPB-TYPE DOMAIN-CONTAINING PROTEIN"/>
    <property type="match status" value="1"/>
</dbReference>
<gene>
    <name evidence="3" type="ORF">PC113_g16009</name>
</gene>
<protein>
    <recommendedName>
        <fullName evidence="2">HTH CENPB-type domain-containing protein</fullName>
    </recommendedName>
</protein>
<sequence>MGGPRGRYSEEELAKALTRAREGDSYAHVARTSPIPLRTLFAKAKAARVSEEGDSMVQVVVKPTRRGPKPALPAFMEADLVEWIAAMQRVGLPQGRAGILRKANELYQLLGAYRTRSVGKSHLPSGWYYRFRDRHPLLTTRMAQPISRVRNTITGHGVWTMTKLVIEHKLTAARFFNMDETSFMPAKKTKTVVAIKGSTNVWSHESKANFHMTVCAAVSAAGTALPPLIIVPGVRILKTDLAAATIERTCVTGASKGFSNSGLFKLWIDFFVTELSVRQIAKPVVLLVDNSSTHIDLDTVTKCIEGGILLVTLPANATHLFQPLDVAVFRPFKAKVREALHDKVTLTADGSISKADAIAIACAAFSETIIERPQNAVSGFSGVGLYPPNSEKLLKRLKHFASGGVKGDVGIAGWLKRRVVIQAEARAEVLTLPPEPQRTPKRQRATVDIAGRLVTEEMLAHEP</sequence>
<dbReference type="InterPro" id="IPR050863">
    <property type="entry name" value="CenT-Element_Derived"/>
</dbReference>
<dbReference type="PROSITE" id="PS51253">
    <property type="entry name" value="HTH_CENPB"/>
    <property type="match status" value="1"/>
</dbReference>
<dbReference type="Gene3D" id="1.10.10.60">
    <property type="entry name" value="Homeodomain-like"/>
    <property type="match status" value="1"/>
</dbReference>
<dbReference type="InterPro" id="IPR006600">
    <property type="entry name" value="HTH_CenpB_DNA-bd_dom"/>
</dbReference>
<dbReference type="Pfam" id="PF03221">
    <property type="entry name" value="HTH_Tnp_Tc5"/>
    <property type="match status" value="1"/>
</dbReference>
<dbReference type="AlphaFoldDB" id="A0A8T0YSY2"/>
<dbReference type="EMBL" id="RCMG01000615">
    <property type="protein sequence ID" value="KAG2851329.1"/>
    <property type="molecule type" value="Genomic_DNA"/>
</dbReference>
<organism evidence="3 4">
    <name type="scientific">Phytophthora cactorum</name>
    <dbReference type="NCBI Taxonomy" id="29920"/>
    <lineage>
        <taxon>Eukaryota</taxon>
        <taxon>Sar</taxon>
        <taxon>Stramenopiles</taxon>
        <taxon>Oomycota</taxon>
        <taxon>Peronosporomycetes</taxon>
        <taxon>Peronosporales</taxon>
        <taxon>Peronosporaceae</taxon>
        <taxon>Phytophthora</taxon>
    </lineage>
</organism>
<evidence type="ECO:0000313" key="3">
    <source>
        <dbReference type="EMBL" id="KAG2851329.1"/>
    </source>
</evidence>
<reference evidence="3" key="1">
    <citation type="submission" date="2018-10" db="EMBL/GenBank/DDBJ databases">
        <title>Effector identification in a new, highly contiguous assembly of the strawberry crown rot pathogen Phytophthora cactorum.</title>
        <authorList>
            <person name="Armitage A.D."/>
            <person name="Nellist C.F."/>
            <person name="Bates H."/>
            <person name="Vickerstaff R.J."/>
            <person name="Harrison R.J."/>
        </authorList>
    </citation>
    <scope>NUCLEOTIDE SEQUENCE</scope>
    <source>
        <strain evidence="3">15-7</strain>
    </source>
</reference>
<dbReference type="GO" id="GO:0003677">
    <property type="term" value="F:DNA binding"/>
    <property type="evidence" value="ECO:0007669"/>
    <property type="project" value="UniProtKB-KW"/>
</dbReference>
<dbReference type="Pfam" id="PF03184">
    <property type="entry name" value="DDE_1"/>
    <property type="match status" value="1"/>
</dbReference>
<accession>A0A8T0YSY2</accession>
<name>A0A8T0YSY2_9STRA</name>